<evidence type="ECO:0000313" key="6">
    <source>
        <dbReference type="Proteomes" id="UP000027395"/>
    </source>
</evidence>
<dbReference type="STRING" id="388467.A19Y_4067"/>
<dbReference type="NCBIfam" id="TIGR03695">
    <property type="entry name" value="menH_SHCHC"/>
    <property type="match status" value="1"/>
</dbReference>
<organism evidence="5 6">
    <name type="scientific">Planktothrix agardhii (strain NIVA-CYA 126/8)</name>
    <dbReference type="NCBI Taxonomy" id="388467"/>
    <lineage>
        <taxon>Bacteria</taxon>
        <taxon>Bacillati</taxon>
        <taxon>Cyanobacteriota</taxon>
        <taxon>Cyanophyceae</taxon>
        <taxon>Oscillatoriophycideae</taxon>
        <taxon>Oscillatoriales</taxon>
        <taxon>Microcoleaceae</taxon>
        <taxon>Planktothrix</taxon>
    </lineage>
</organism>
<dbReference type="AlphaFoldDB" id="A0A073CKV0"/>
<name>A0A073CKV0_PLAA1</name>
<dbReference type="EC" id="4.2.99.20" evidence="3"/>
<comment type="pathway">
    <text evidence="3">Cofactor biosynthesis; phylloquinone biosynthesis.</text>
</comment>
<evidence type="ECO:0000256" key="3">
    <source>
        <dbReference type="HAMAP-Rule" id="MF_01660"/>
    </source>
</evidence>
<keyword evidence="6" id="KW-1185">Reference proteome</keyword>
<comment type="function">
    <text evidence="3">Catalyzes a proton abstraction reaction that results in 2,5-elimination of pyruvate from 2-succinyl-5-enolpyruvyl-6-hydroxy-3-cyclohexene-1-carboxylate (SEPHCHC) and the formation of 2-succinyl-6-hydroxy-2,4-cyclohexadiene-1-carboxylate (SHCHC).</text>
</comment>
<gene>
    <name evidence="3" type="primary">menH</name>
    <name evidence="5" type="ORF">A19Y_4067</name>
</gene>
<comment type="similarity">
    <text evidence="3">Belongs to the AB hydrolase superfamily. MenH family.</text>
</comment>
<dbReference type="UniPathway" id="UPA01057">
    <property type="reaction ID" value="UER00900"/>
</dbReference>
<dbReference type="Proteomes" id="UP000027395">
    <property type="component" value="Chromosome"/>
</dbReference>
<dbReference type="HOGENOM" id="CLU_020336_50_4_3"/>
<dbReference type="PANTHER" id="PTHR42916">
    <property type="entry name" value="2-SUCCINYL-5-ENOLPYRUVYL-6-HYDROXY-3-CYCLOHEXENE-1-CARBOXYLATE SYNTHASE"/>
    <property type="match status" value="1"/>
</dbReference>
<sequence>MATRLITSSSFMPFLKQKNYCFHYTKNGNINQPVILFLHGFLGNSQDFNTRISPLFSQFCCLTLDLPGHGQTQVLGEDICYQMSETAIALIELLNHLNIAQCYLMGYSMGGRLGLYLTLNFPQYFQKVILESTYPGLKTESERLQRLISDIQKSQQLQTLEFPIFLDQWYNQPLFQTLKNHPEFDQIFDHRLKNNPMELSKSLRYLGTGNQPSLWEKLPNNQIPLLLLVGELDHKFKQINQEINQLCPLSQLQIIPNCGHNILIENPQQWINKIVKFLSE</sequence>
<keyword evidence="2 3" id="KW-0456">Lyase</keyword>
<comment type="catalytic activity">
    <reaction evidence="3">
        <text>5-enolpyruvoyl-6-hydroxy-2-succinyl-cyclohex-3-ene-1-carboxylate = (1R,6R)-6-hydroxy-2-succinyl-cyclohexa-2,4-diene-1-carboxylate + pyruvate</text>
        <dbReference type="Rhea" id="RHEA:25597"/>
        <dbReference type="ChEBI" id="CHEBI:15361"/>
        <dbReference type="ChEBI" id="CHEBI:58689"/>
        <dbReference type="ChEBI" id="CHEBI:58818"/>
        <dbReference type="EC" id="4.2.99.20"/>
    </reaction>
</comment>
<comment type="subunit">
    <text evidence="3">Monomer.</text>
</comment>
<dbReference type="InterPro" id="IPR022485">
    <property type="entry name" value="SHCHC_synthase_MenH"/>
</dbReference>
<dbReference type="eggNOG" id="COG0596">
    <property type="taxonomic scope" value="Bacteria"/>
</dbReference>
<evidence type="ECO:0000313" key="5">
    <source>
        <dbReference type="EMBL" id="KEI68776.1"/>
    </source>
</evidence>
<dbReference type="InterPro" id="IPR000073">
    <property type="entry name" value="AB_hydrolase_1"/>
</dbReference>
<dbReference type="PANTHER" id="PTHR42916:SF1">
    <property type="entry name" value="PROTEIN PHYLLO, CHLOROPLASTIC"/>
    <property type="match status" value="1"/>
</dbReference>
<reference evidence="5 6" key="1">
    <citation type="journal article" date="2014" name="Appl. Environ. Microbiol.">
        <title>Elucidation of insertion elements encoded on plasmids and in vitro construction of shuttle vectors from the toxic cyanobacterium Planktothrix.</title>
        <authorList>
            <person name="Christiansen G."/>
            <person name="Goesmann A."/>
            <person name="Kurmayer R."/>
        </authorList>
    </citation>
    <scope>NUCLEOTIDE SEQUENCE [LARGE SCALE GENOMIC DNA]</scope>
    <source>
        <strain evidence="5 6">NIVA-CYA 126/8</strain>
    </source>
</reference>
<evidence type="ECO:0000256" key="2">
    <source>
        <dbReference type="ARBA" id="ARBA00023239"/>
    </source>
</evidence>
<dbReference type="GO" id="GO:0009234">
    <property type="term" value="P:menaquinone biosynthetic process"/>
    <property type="evidence" value="ECO:0007669"/>
    <property type="project" value="UniProtKB-UniRule"/>
</dbReference>
<dbReference type="HAMAP" id="MF_01660">
    <property type="entry name" value="MenH"/>
    <property type="match status" value="1"/>
</dbReference>
<feature type="domain" description="AB hydrolase-1" evidence="4">
    <location>
        <begin position="33"/>
        <end position="267"/>
    </location>
</feature>
<dbReference type="Gene3D" id="3.40.50.1820">
    <property type="entry name" value="alpha/beta hydrolase"/>
    <property type="match status" value="1"/>
</dbReference>
<dbReference type="EMBL" id="CM002803">
    <property type="protein sequence ID" value="KEI68776.1"/>
    <property type="molecule type" value="Genomic_DNA"/>
</dbReference>
<dbReference type="GO" id="GO:0042372">
    <property type="term" value="P:phylloquinone biosynthetic process"/>
    <property type="evidence" value="ECO:0007669"/>
    <property type="project" value="UniProtKB-UniRule"/>
</dbReference>
<evidence type="ECO:0000259" key="4">
    <source>
        <dbReference type="Pfam" id="PF00561"/>
    </source>
</evidence>
<dbReference type="PATRIC" id="fig|388467.6.peg.4009"/>
<keyword evidence="1" id="KW-0474">Menaquinone biosynthesis</keyword>
<accession>A0A073CKV0</accession>
<proteinExistence type="inferred from homology"/>
<dbReference type="Pfam" id="PF00561">
    <property type="entry name" value="Abhydrolase_1"/>
    <property type="match status" value="1"/>
</dbReference>
<evidence type="ECO:0000256" key="1">
    <source>
        <dbReference type="ARBA" id="ARBA00022428"/>
    </source>
</evidence>
<dbReference type="InterPro" id="IPR029058">
    <property type="entry name" value="AB_hydrolase_fold"/>
</dbReference>
<dbReference type="GO" id="GO:0070205">
    <property type="term" value="F:2-succinyl-6-hydroxy-2,4-cyclohexadiene-1-carboxylate synthase activity"/>
    <property type="evidence" value="ECO:0007669"/>
    <property type="project" value="UniProtKB-UniRule"/>
</dbReference>
<dbReference type="UniPathway" id="UPA00995"/>
<protein>
    <recommendedName>
        <fullName evidence="3">Putative 2-succinyl-6-hydroxy-2,4-cyclohexadiene-1-carboxylate synthase</fullName>
        <shortName evidence="3">SHCHC synthase</shortName>
        <ecNumber evidence="3">4.2.99.20</ecNumber>
    </recommendedName>
</protein>
<dbReference type="SUPFAM" id="SSF53474">
    <property type="entry name" value="alpha/beta-Hydrolases"/>
    <property type="match status" value="1"/>
</dbReference>
<comment type="pathway">
    <text evidence="3">Quinol/quinone metabolism; 1,4-dihydroxy-2-naphthoate biosynthesis; 1,4-dihydroxy-2-naphthoate from chorismate: step 3/7.</text>
</comment>